<keyword evidence="2" id="KW-1185">Reference proteome</keyword>
<dbReference type="Proteomes" id="UP000716291">
    <property type="component" value="Unassembled WGS sequence"/>
</dbReference>
<accession>A0A9P6X1A5</accession>
<comment type="caution">
    <text evidence="1">The sequence shown here is derived from an EMBL/GenBank/DDBJ whole genome shotgun (WGS) entry which is preliminary data.</text>
</comment>
<evidence type="ECO:0000313" key="2">
    <source>
        <dbReference type="Proteomes" id="UP000716291"/>
    </source>
</evidence>
<dbReference type="OrthoDB" id="2206777at2759"/>
<name>A0A9P6X1A5_RHIOR</name>
<proteinExistence type="predicted"/>
<gene>
    <name evidence="1" type="ORF">G6F64_010618</name>
</gene>
<protein>
    <submittedName>
        <fullName evidence="1">Uncharacterized protein</fullName>
    </submittedName>
</protein>
<dbReference type="AlphaFoldDB" id="A0A9P6X1A5"/>
<sequence>MDKQLEHTGNKKDGRDRYLADSVIRSQAFQNAELLLLETSNEFKNTDKTKKYFNHHKERLRCLSMLNYIADKHKYPKLSIFLKLKVFFAHAAGYSLNIWTLKFRYNNEKNEGFFEMYKEKKLKLFERYEDKEDMLPKLMKFSWALRSMLEESIGVLNEVEESYVSRRKGVGYLKVASALMNELVDSSIIKLTQKRHSKSMAKEDPFSSSEDSS</sequence>
<evidence type="ECO:0000313" key="1">
    <source>
        <dbReference type="EMBL" id="KAG1302810.1"/>
    </source>
</evidence>
<reference evidence="1" key="1">
    <citation type="journal article" date="2020" name="Microb. Genom.">
        <title>Genetic diversity of clinical and environmental Mucorales isolates obtained from an investigation of mucormycosis cases among solid organ transplant recipients.</title>
        <authorList>
            <person name="Nguyen M.H."/>
            <person name="Kaul D."/>
            <person name="Muto C."/>
            <person name="Cheng S.J."/>
            <person name="Richter R.A."/>
            <person name="Bruno V.M."/>
            <person name="Liu G."/>
            <person name="Beyhan S."/>
            <person name="Sundermann A.J."/>
            <person name="Mounaud S."/>
            <person name="Pasculle A.W."/>
            <person name="Nierman W.C."/>
            <person name="Driscoll E."/>
            <person name="Cumbie R."/>
            <person name="Clancy C.J."/>
            <person name="Dupont C.L."/>
        </authorList>
    </citation>
    <scope>NUCLEOTIDE SEQUENCE</scope>
    <source>
        <strain evidence="1">GL11</strain>
    </source>
</reference>
<organism evidence="1 2">
    <name type="scientific">Rhizopus oryzae</name>
    <name type="common">Mucormycosis agent</name>
    <name type="synonym">Rhizopus arrhizus var. delemar</name>
    <dbReference type="NCBI Taxonomy" id="64495"/>
    <lineage>
        <taxon>Eukaryota</taxon>
        <taxon>Fungi</taxon>
        <taxon>Fungi incertae sedis</taxon>
        <taxon>Mucoromycota</taxon>
        <taxon>Mucoromycotina</taxon>
        <taxon>Mucoromycetes</taxon>
        <taxon>Mucorales</taxon>
        <taxon>Mucorineae</taxon>
        <taxon>Rhizopodaceae</taxon>
        <taxon>Rhizopus</taxon>
    </lineage>
</organism>
<dbReference type="EMBL" id="JAANQT010002254">
    <property type="protein sequence ID" value="KAG1302810.1"/>
    <property type="molecule type" value="Genomic_DNA"/>
</dbReference>